<reference evidence="4 5" key="1">
    <citation type="submission" date="2018-06" db="EMBL/GenBank/DDBJ databases">
        <title>Phytoactinopolyspora halophila sp. nov., a novel halophilic actinomycete isolated from a saline soil in China.</title>
        <authorList>
            <person name="Tang S.-K."/>
        </authorList>
    </citation>
    <scope>NUCLEOTIDE SEQUENCE [LARGE SCALE GENOMIC DNA]</scope>
    <source>
        <strain evidence="4 5">YIM 96934</strain>
    </source>
</reference>
<evidence type="ECO:0000313" key="5">
    <source>
        <dbReference type="Proteomes" id="UP000250462"/>
    </source>
</evidence>
<dbReference type="AlphaFoldDB" id="A0A329QGW6"/>
<evidence type="ECO:0000313" key="4">
    <source>
        <dbReference type="EMBL" id="RAW10969.1"/>
    </source>
</evidence>
<dbReference type="Proteomes" id="UP000250462">
    <property type="component" value="Unassembled WGS sequence"/>
</dbReference>
<sequence length="528" mass="56406">MRGSIRGVVATLAAGGLVAAFNVVPSAFPSADEQFDEPAASDLAADIDEILDDPRMDGSQASVVVADAETGDVLYDRDGENRLMPASNQKMVTSAAAMELLGPDYTFTTTVESDAQQRGRVLAGDLYLRGTGDPTMLAEDYEALADEIADAGIQRVHGAVVADDTWFDDVRLGLGWDWDDEQYYYSAQISALSIAPDTDYDAGTVIIKVDPGSTVGDEPEVTVIPDNDYVEIINEAETTEAGTGRSIGINRDRGSNTIRITGTIATDGGQARVWRSVWEPTGLAAHVFHDALEERGVAVRGDVEVGETPDGAEVLASHESMTLSELLIPFMKLSNNGHAEVLMKAMGRERSDAGTWAAGREAVSEALQGWDVDPSDMAIADGSGLARRNWVPPNQLIALLRGIQDEPWFDAWYESMPLAGAEERFEGGTLRFRMDGTAAEGNVRAKTGTLTGATALSGYVTTADDQELVFSIIFNNYLSGKPSDLEDRIAVRLAEHGGEGETSTGTFSVPAPPVEQPGDVECSWVKAC</sequence>
<protein>
    <submittedName>
        <fullName evidence="4">D-alanyl-D-alanine carboxypeptidase/D-alanyl-D-alanine-endopeptidase</fullName>
    </submittedName>
</protein>
<evidence type="ECO:0000256" key="2">
    <source>
        <dbReference type="ARBA" id="ARBA00022801"/>
    </source>
</evidence>
<keyword evidence="4" id="KW-0121">Carboxypeptidase</keyword>
<dbReference type="EMBL" id="QMIG01000023">
    <property type="protein sequence ID" value="RAW10969.1"/>
    <property type="molecule type" value="Genomic_DNA"/>
</dbReference>
<dbReference type="NCBIfam" id="TIGR00666">
    <property type="entry name" value="PBP4"/>
    <property type="match status" value="1"/>
</dbReference>
<keyword evidence="2" id="KW-0378">Hydrolase</keyword>
<dbReference type="InterPro" id="IPR012338">
    <property type="entry name" value="Beta-lactam/transpept-like"/>
</dbReference>
<dbReference type="GO" id="GO:0000270">
    <property type="term" value="P:peptidoglycan metabolic process"/>
    <property type="evidence" value="ECO:0007669"/>
    <property type="project" value="TreeGrafter"/>
</dbReference>
<organism evidence="4 5">
    <name type="scientific">Phytoactinopolyspora halophila</name>
    <dbReference type="NCBI Taxonomy" id="1981511"/>
    <lineage>
        <taxon>Bacteria</taxon>
        <taxon>Bacillati</taxon>
        <taxon>Actinomycetota</taxon>
        <taxon>Actinomycetes</taxon>
        <taxon>Jiangellales</taxon>
        <taxon>Jiangellaceae</taxon>
        <taxon>Phytoactinopolyspora</taxon>
    </lineage>
</organism>
<dbReference type="PANTHER" id="PTHR30023:SF0">
    <property type="entry name" value="PENICILLIN-SENSITIVE CARBOXYPEPTIDASE A"/>
    <property type="match status" value="1"/>
</dbReference>
<name>A0A329QGW6_9ACTN</name>
<evidence type="ECO:0000256" key="1">
    <source>
        <dbReference type="ARBA" id="ARBA00006096"/>
    </source>
</evidence>
<dbReference type="Pfam" id="PF02113">
    <property type="entry name" value="Peptidase_S13"/>
    <property type="match status" value="1"/>
</dbReference>
<proteinExistence type="inferred from homology"/>
<keyword evidence="5" id="KW-1185">Reference proteome</keyword>
<dbReference type="OrthoDB" id="9802627at2"/>
<accession>A0A329QGW6</accession>
<feature type="signal peptide" evidence="3">
    <location>
        <begin position="1"/>
        <end position="19"/>
    </location>
</feature>
<dbReference type="RefSeq" id="WP_112259710.1">
    <property type="nucleotide sequence ID" value="NZ_QMIG01000023.1"/>
</dbReference>
<evidence type="ECO:0000256" key="3">
    <source>
        <dbReference type="SAM" id="SignalP"/>
    </source>
</evidence>
<dbReference type="InterPro" id="IPR000667">
    <property type="entry name" value="Peptidase_S13"/>
</dbReference>
<dbReference type="PANTHER" id="PTHR30023">
    <property type="entry name" value="D-ALANYL-D-ALANINE CARBOXYPEPTIDASE"/>
    <property type="match status" value="1"/>
</dbReference>
<dbReference type="Gene3D" id="3.40.710.10">
    <property type="entry name" value="DD-peptidase/beta-lactamase superfamily"/>
    <property type="match status" value="2"/>
</dbReference>
<keyword evidence="3" id="KW-0732">Signal</keyword>
<dbReference type="Gene3D" id="3.50.80.20">
    <property type="entry name" value="D-Ala-D-Ala carboxypeptidase C, peptidase S13"/>
    <property type="match status" value="1"/>
</dbReference>
<comment type="similarity">
    <text evidence="1">Belongs to the peptidase S13 family.</text>
</comment>
<dbReference type="GO" id="GO:0006508">
    <property type="term" value="P:proteolysis"/>
    <property type="evidence" value="ECO:0007669"/>
    <property type="project" value="InterPro"/>
</dbReference>
<dbReference type="SUPFAM" id="SSF56601">
    <property type="entry name" value="beta-lactamase/transpeptidase-like"/>
    <property type="match status" value="1"/>
</dbReference>
<dbReference type="GO" id="GO:0004185">
    <property type="term" value="F:serine-type carboxypeptidase activity"/>
    <property type="evidence" value="ECO:0007669"/>
    <property type="project" value="InterPro"/>
</dbReference>
<keyword evidence="4" id="KW-0645">Protease</keyword>
<comment type="caution">
    <text evidence="4">The sequence shown here is derived from an EMBL/GenBank/DDBJ whole genome shotgun (WGS) entry which is preliminary data.</text>
</comment>
<gene>
    <name evidence="4" type="primary">dacB</name>
    <name evidence="4" type="ORF">DPM12_17850</name>
</gene>
<dbReference type="PRINTS" id="PR00922">
    <property type="entry name" value="DADACBPTASE3"/>
</dbReference>
<feature type="chain" id="PRO_5038579252" evidence="3">
    <location>
        <begin position="20"/>
        <end position="528"/>
    </location>
</feature>